<dbReference type="OrthoDB" id="1252924at2"/>
<dbReference type="RefSeq" id="WP_073290032.1">
    <property type="nucleotide sequence ID" value="NZ_FRAV01000001.1"/>
</dbReference>
<feature type="compositionally biased region" description="Polar residues" evidence="1">
    <location>
        <begin position="124"/>
        <end position="146"/>
    </location>
</feature>
<feature type="chain" id="PRO_5012951901" evidence="2">
    <location>
        <begin position="20"/>
        <end position="265"/>
    </location>
</feature>
<name>A0A1M6Q1Q2_9FLAO</name>
<organism evidence="3 4">
    <name type="scientific">Chryseobacterium polytrichastri</name>
    <dbReference type="NCBI Taxonomy" id="1302687"/>
    <lineage>
        <taxon>Bacteria</taxon>
        <taxon>Pseudomonadati</taxon>
        <taxon>Bacteroidota</taxon>
        <taxon>Flavobacteriia</taxon>
        <taxon>Flavobacteriales</taxon>
        <taxon>Weeksellaceae</taxon>
        <taxon>Chryseobacterium group</taxon>
        <taxon>Chryseobacterium</taxon>
    </lineage>
</organism>
<evidence type="ECO:0000313" key="4">
    <source>
        <dbReference type="Proteomes" id="UP000184364"/>
    </source>
</evidence>
<proteinExistence type="predicted"/>
<dbReference type="Proteomes" id="UP000184364">
    <property type="component" value="Unassembled WGS sequence"/>
</dbReference>
<dbReference type="EMBL" id="FRAV01000001">
    <property type="protein sequence ID" value="SHK14148.1"/>
    <property type="molecule type" value="Genomic_DNA"/>
</dbReference>
<protein>
    <submittedName>
        <fullName evidence="3">Uncharacterized protein</fullName>
    </submittedName>
</protein>
<reference evidence="4" key="1">
    <citation type="submission" date="2016-11" db="EMBL/GenBank/DDBJ databases">
        <authorList>
            <person name="Varghese N."/>
            <person name="Submissions S."/>
        </authorList>
    </citation>
    <scope>NUCLEOTIDE SEQUENCE [LARGE SCALE GENOMIC DNA]</scope>
    <source>
        <strain evidence="4">DSM 26899</strain>
    </source>
</reference>
<keyword evidence="2" id="KW-0732">Signal</keyword>
<evidence type="ECO:0000256" key="1">
    <source>
        <dbReference type="SAM" id="MobiDB-lite"/>
    </source>
</evidence>
<accession>A0A1M6Q1Q2</accession>
<feature type="region of interest" description="Disordered" evidence="1">
    <location>
        <begin position="122"/>
        <end position="146"/>
    </location>
</feature>
<feature type="signal peptide" evidence="2">
    <location>
        <begin position="1"/>
        <end position="19"/>
    </location>
</feature>
<keyword evidence="4" id="KW-1185">Reference proteome</keyword>
<evidence type="ECO:0000256" key="2">
    <source>
        <dbReference type="SAM" id="SignalP"/>
    </source>
</evidence>
<gene>
    <name evidence="3" type="ORF">SAMN05444267_1001191</name>
</gene>
<dbReference type="AlphaFoldDB" id="A0A1M6Q1Q2"/>
<sequence>MKKILLLAGNLLFVCLVNAQVGINTSNPLGTFHIDGAKDNAATPTAAQAANDFIVTSSGNVGAGTINPTTKLHVNSSTSPAFRLVDGTQGVGKVLSSDANGNATWVTDNTSKPTVIATLGPGVTLTQADNPPSSGTPGNGRDTGTSVTIPANSKYIVMCYMLVRINPNAPADGYGWIQTTFTDSPASNTHSADIQGSWFISGAIIPNQIFNMMSGAIVINNTSASPKTYYYRVRIATANNLGNYSIESFGGSVWGENNIIAVGIN</sequence>
<evidence type="ECO:0000313" key="3">
    <source>
        <dbReference type="EMBL" id="SHK14148.1"/>
    </source>
</evidence>